<proteinExistence type="predicted"/>
<name>G5IEG3_9FIRM</name>
<dbReference type="SUPFAM" id="SSF55447">
    <property type="entry name" value="CO dehydrogenase flavoprotein C-terminal domain-like"/>
    <property type="match status" value="1"/>
</dbReference>
<dbReference type="AlphaFoldDB" id="G5IEG3"/>
<organism evidence="2 3">
    <name type="scientific">Hungatella hathewayi WAL-18680</name>
    <dbReference type="NCBI Taxonomy" id="742737"/>
    <lineage>
        <taxon>Bacteria</taxon>
        <taxon>Bacillati</taxon>
        <taxon>Bacillota</taxon>
        <taxon>Clostridia</taxon>
        <taxon>Lachnospirales</taxon>
        <taxon>Lachnospiraceae</taxon>
        <taxon>Hungatella</taxon>
    </lineage>
</organism>
<dbReference type="HOGENOM" id="CLU_1747148_0_0_9"/>
<gene>
    <name evidence="2" type="ORF">HMPREF9473_01890</name>
</gene>
<dbReference type="InterPro" id="IPR036683">
    <property type="entry name" value="CO_DH_flav_C_dom_sf"/>
</dbReference>
<accession>G5IEG3</accession>
<dbReference type="Gene3D" id="3.30.390.50">
    <property type="entry name" value="CO dehydrogenase flavoprotein, C-terminal domain"/>
    <property type="match status" value="1"/>
</dbReference>
<reference evidence="2 3" key="1">
    <citation type="submission" date="2011-08" db="EMBL/GenBank/DDBJ databases">
        <title>The Genome Sequence of Clostridium hathewayi WAL-18680.</title>
        <authorList>
            <consortium name="The Broad Institute Genome Sequencing Platform"/>
            <person name="Earl A."/>
            <person name="Ward D."/>
            <person name="Feldgarden M."/>
            <person name="Gevers D."/>
            <person name="Finegold S.M."/>
            <person name="Summanen P.H."/>
            <person name="Molitoris D.R."/>
            <person name="Song M."/>
            <person name="Daigneault M."/>
            <person name="Allen-Vercoe E."/>
            <person name="Young S.K."/>
            <person name="Zeng Q."/>
            <person name="Gargeya S."/>
            <person name="Fitzgerald M."/>
            <person name="Haas B."/>
            <person name="Abouelleil A."/>
            <person name="Alvarado L."/>
            <person name="Arachchi H.M."/>
            <person name="Berlin A."/>
            <person name="Brown A."/>
            <person name="Chapman S.B."/>
            <person name="Chen Z."/>
            <person name="Dunbar C."/>
            <person name="Freedman E."/>
            <person name="Gearin G."/>
            <person name="Gellesch M."/>
            <person name="Goldberg J."/>
            <person name="Griggs A."/>
            <person name="Gujja S."/>
            <person name="Heiman D."/>
            <person name="Howarth C."/>
            <person name="Larson L."/>
            <person name="Lui A."/>
            <person name="MacDonald P.J.P."/>
            <person name="Montmayeur A."/>
            <person name="Murphy C."/>
            <person name="Neiman D."/>
            <person name="Pearson M."/>
            <person name="Priest M."/>
            <person name="Roberts A."/>
            <person name="Saif S."/>
            <person name="Shea T."/>
            <person name="Shenoy N."/>
            <person name="Sisk P."/>
            <person name="Stolte C."/>
            <person name="Sykes S."/>
            <person name="Wortman J."/>
            <person name="Nusbaum C."/>
            <person name="Birren B."/>
        </authorList>
    </citation>
    <scope>NUCLEOTIDE SEQUENCE [LARGE SCALE GENOMIC DNA]</scope>
    <source>
        <strain evidence="2 3">WAL-18680</strain>
    </source>
</reference>
<dbReference type="Proteomes" id="UP000005384">
    <property type="component" value="Unassembled WGS sequence"/>
</dbReference>
<feature type="domain" description="CO dehydrogenase flavoprotein C-terminal" evidence="1">
    <location>
        <begin position="37"/>
        <end position="145"/>
    </location>
</feature>
<dbReference type="InterPro" id="IPR005107">
    <property type="entry name" value="CO_DH_flav_C"/>
</dbReference>
<evidence type="ECO:0000259" key="1">
    <source>
        <dbReference type="SMART" id="SM01092"/>
    </source>
</evidence>
<sequence length="149" mass="16165">MWSCIEGGIVPLAEFVDRPRDNDILVRVIIKKDDRRAAYVSQRLSKTDFPQIAVAVSKTGDTWNVAIGARPSRARLVQVTADGCDAEEKVETDGNTASGDGAVSPYAALAEAAVSQFSFGSNLRGSGEYREALAKVYVRRLMEQIGEVE</sequence>
<dbReference type="PATRIC" id="fig|742737.3.peg.1915"/>
<keyword evidence="3" id="KW-1185">Reference proteome</keyword>
<protein>
    <recommendedName>
        <fullName evidence="1">CO dehydrogenase flavoprotein C-terminal domain-containing protein</fullName>
    </recommendedName>
</protein>
<dbReference type="SMART" id="SM01092">
    <property type="entry name" value="CO_deh_flav_C"/>
    <property type="match status" value="1"/>
</dbReference>
<evidence type="ECO:0000313" key="3">
    <source>
        <dbReference type="Proteomes" id="UP000005384"/>
    </source>
</evidence>
<evidence type="ECO:0000313" key="2">
    <source>
        <dbReference type="EMBL" id="EHI60112.1"/>
    </source>
</evidence>
<dbReference type="EMBL" id="ADLN01000035">
    <property type="protein sequence ID" value="EHI60112.1"/>
    <property type="molecule type" value="Genomic_DNA"/>
</dbReference>
<comment type="caution">
    <text evidence="2">The sequence shown here is derived from an EMBL/GenBank/DDBJ whole genome shotgun (WGS) entry which is preliminary data.</text>
</comment>